<dbReference type="InterPro" id="IPR013022">
    <property type="entry name" value="Xyl_isomerase-like_TIM-brl"/>
</dbReference>
<evidence type="ECO:0000259" key="2">
    <source>
        <dbReference type="Pfam" id="PF01261"/>
    </source>
</evidence>
<evidence type="ECO:0000313" key="4">
    <source>
        <dbReference type="Proteomes" id="UP000195787"/>
    </source>
</evidence>
<dbReference type="GO" id="GO:0016853">
    <property type="term" value="F:isomerase activity"/>
    <property type="evidence" value="ECO:0007669"/>
    <property type="project" value="UniProtKB-KW"/>
</dbReference>
<organism evidence="3 4">
    <name type="scientific">Agrococcus casei LMG 22410</name>
    <dbReference type="NCBI Taxonomy" id="1255656"/>
    <lineage>
        <taxon>Bacteria</taxon>
        <taxon>Bacillati</taxon>
        <taxon>Actinomycetota</taxon>
        <taxon>Actinomycetes</taxon>
        <taxon>Micrococcales</taxon>
        <taxon>Microbacteriaceae</taxon>
        <taxon>Agrococcus</taxon>
    </lineage>
</organism>
<keyword evidence="1" id="KW-0119">Carbohydrate metabolism</keyword>
<dbReference type="Pfam" id="PF01261">
    <property type="entry name" value="AP_endonuc_2"/>
    <property type="match status" value="1"/>
</dbReference>
<dbReference type="Gene3D" id="3.20.20.150">
    <property type="entry name" value="Divalent-metal-dependent TIM barrel enzymes"/>
    <property type="match status" value="1"/>
</dbReference>
<dbReference type="PANTHER" id="PTHR12110">
    <property type="entry name" value="HYDROXYPYRUVATE ISOMERASE"/>
    <property type="match status" value="1"/>
</dbReference>
<evidence type="ECO:0000313" key="3">
    <source>
        <dbReference type="EMBL" id="SJM47660.1"/>
    </source>
</evidence>
<evidence type="ECO:0000256" key="1">
    <source>
        <dbReference type="ARBA" id="ARBA00023277"/>
    </source>
</evidence>
<keyword evidence="3" id="KW-0413">Isomerase</keyword>
<name>A0A1R4EVG1_9MICO</name>
<dbReference type="InterPro" id="IPR036237">
    <property type="entry name" value="Xyl_isomerase-like_sf"/>
</dbReference>
<feature type="domain" description="Xylose isomerase-like TIM barrel" evidence="2">
    <location>
        <begin position="23"/>
        <end position="250"/>
    </location>
</feature>
<dbReference type="InterPro" id="IPR050312">
    <property type="entry name" value="IolE/XylAMocC-like"/>
</dbReference>
<accession>A0A1R4EVG1</accession>
<gene>
    <name evidence="3" type="ORF">CZ674_01155</name>
</gene>
<reference evidence="3 4" key="1">
    <citation type="submission" date="2017-02" db="EMBL/GenBank/DDBJ databases">
        <authorList>
            <person name="Peterson S.W."/>
        </authorList>
    </citation>
    <scope>NUCLEOTIDE SEQUENCE [LARGE SCALE GENOMIC DNA]</scope>
    <source>
        <strain evidence="3 4">LMG 22410</strain>
    </source>
</reference>
<dbReference type="AlphaFoldDB" id="A0A1R4EVG1"/>
<dbReference type="Proteomes" id="UP000195787">
    <property type="component" value="Unassembled WGS sequence"/>
</dbReference>
<dbReference type="EMBL" id="FUHU01000004">
    <property type="protein sequence ID" value="SJM47660.1"/>
    <property type="molecule type" value="Genomic_DNA"/>
</dbReference>
<keyword evidence="4" id="KW-1185">Reference proteome</keyword>
<dbReference type="PANTHER" id="PTHR12110:SF47">
    <property type="match status" value="1"/>
</dbReference>
<protein>
    <submittedName>
        <fullName evidence="3">Sugar phosphate isomerases/epimerases</fullName>
    </submittedName>
</protein>
<dbReference type="SUPFAM" id="SSF51658">
    <property type="entry name" value="Xylose isomerase-like"/>
    <property type="match status" value="1"/>
</dbReference>
<proteinExistence type="predicted"/>
<sequence length="267" mass="29773">MVGMIPVGLSTISVFPKGVEDGFRLSAETGFDGVEVMVTTDARTRSKTRLAEFSKEYDQPIMALHAPTLLLTTFVWGRGPMIKLEKSAELAAELGVPTVVVHPPFRWQGRYATGFERVVGEVAERYGVTVAVENMFPWRTGDRDQRAYLPGIDPSEMDVEHATLDFSHCALARRNSLELAHDLGLEKLRHIHLTDGVAADDKKLFDEHMLPGHGNEPVAEVLEWLAENEWDGQVIAEIKTGKAKTDRDRLRLLAETLDFAHENLGQD</sequence>